<keyword evidence="15" id="KW-0978">Insecticide resistance</keyword>
<evidence type="ECO:0000256" key="10">
    <source>
        <dbReference type="ARBA" id="ARBA00022989"/>
    </source>
</evidence>
<dbReference type="CDD" id="cd00899">
    <property type="entry name" value="b4GalT"/>
    <property type="match status" value="1"/>
</dbReference>
<dbReference type="GO" id="GO:0005794">
    <property type="term" value="C:Golgi apparatus"/>
    <property type="evidence" value="ECO:0007669"/>
    <property type="project" value="TreeGrafter"/>
</dbReference>
<evidence type="ECO:0000256" key="12">
    <source>
        <dbReference type="ARBA" id="ARBA00023157"/>
    </source>
</evidence>
<evidence type="ECO:0000256" key="4">
    <source>
        <dbReference type="ARBA" id="ARBA00005735"/>
    </source>
</evidence>
<keyword evidence="17" id="KW-0732">Signal</keyword>
<organism evidence="20 21">
    <name type="scientific">Acrobeloides nanus</name>
    <dbReference type="NCBI Taxonomy" id="290746"/>
    <lineage>
        <taxon>Eukaryota</taxon>
        <taxon>Metazoa</taxon>
        <taxon>Ecdysozoa</taxon>
        <taxon>Nematoda</taxon>
        <taxon>Chromadorea</taxon>
        <taxon>Rhabditida</taxon>
        <taxon>Tylenchina</taxon>
        <taxon>Cephalobomorpha</taxon>
        <taxon>Cephaloboidea</taxon>
        <taxon>Cephalobidae</taxon>
        <taxon>Acrobeloides</taxon>
    </lineage>
</organism>
<comment type="pathway">
    <text evidence="3 16">Protein modification; protein glycosylation.</text>
</comment>
<comment type="similarity">
    <text evidence="4 16">Belongs to the glycosyltransferase 7 family.</text>
</comment>
<comment type="cofactor">
    <cofactor evidence="1 16">
        <name>Mn(2+)</name>
        <dbReference type="ChEBI" id="CHEBI:29035"/>
    </cofactor>
</comment>
<dbReference type="Gene3D" id="3.90.550.10">
    <property type="entry name" value="Spore Coat Polysaccharide Biosynthesis Protein SpsA, Chain A"/>
    <property type="match status" value="1"/>
</dbReference>
<evidence type="ECO:0000256" key="3">
    <source>
        <dbReference type="ARBA" id="ARBA00004922"/>
    </source>
</evidence>
<evidence type="ECO:0000256" key="14">
    <source>
        <dbReference type="ARBA" id="ARBA00023211"/>
    </source>
</evidence>
<keyword evidence="11" id="KW-0472">Membrane</keyword>
<feature type="domain" description="Galactosyltransferase C-terminal" evidence="18">
    <location>
        <begin position="228"/>
        <end position="304"/>
    </location>
</feature>
<dbReference type="GO" id="GO:0005975">
    <property type="term" value="P:carbohydrate metabolic process"/>
    <property type="evidence" value="ECO:0007669"/>
    <property type="project" value="InterPro"/>
</dbReference>
<keyword evidence="12" id="KW-1015">Disulfide bond</keyword>
<dbReference type="GO" id="GO:0006688">
    <property type="term" value="P:glycosphingolipid biosynthetic process"/>
    <property type="evidence" value="ECO:0007669"/>
    <property type="project" value="TreeGrafter"/>
</dbReference>
<dbReference type="SUPFAM" id="SSF53448">
    <property type="entry name" value="Nucleotide-diphospho-sugar transferases"/>
    <property type="match status" value="1"/>
</dbReference>
<feature type="chain" id="PRO_5036790217" description="Beta-1,4-N-acetylgalactosaminyltransferase" evidence="17">
    <location>
        <begin position="24"/>
        <end position="383"/>
    </location>
</feature>
<dbReference type="GO" id="GO:0033842">
    <property type="term" value="F:N-acetyl-beta-glucosaminyl-derivative 4-beta-N-acetylgalactosaminyltransferase activity"/>
    <property type="evidence" value="ECO:0007669"/>
    <property type="project" value="TreeGrafter"/>
</dbReference>
<dbReference type="GO" id="GO:0008378">
    <property type="term" value="F:galactosyltransferase activity"/>
    <property type="evidence" value="ECO:0007669"/>
    <property type="project" value="TreeGrafter"/>
</dbReference>
<dbReference type="WBParaSite" id="ACRNAN_scaffold4472.g22093.t1">
    <property type="protein sequence ID" value="ACRNAN_scaffold4472.g22093.t1"/>
    <property type="gene ID" value="ACRNAN_scaffold4472.g22093"/>
</dbReference>
<dbReference type="InterPro" id="IPR027995">
    <property type="entry name" value="Galactosyl_T_N"/>
</dbReference>
<dbReference type="Pfam" id="PF13733">
    <property type="entry name" value="Glyco_transf_7N"/>
    <property type="match status" value="1"/>
</dbReference>
<keyword evidence="20" id="KW-1185">Reference proteome</keyword>
<evidence type="ECO:0000256" key="5">
    <source>
        <dbReference type="ARBA" id="ARBA00022676"/>
    </source>
</evidence>
<evidence type="ECO:0000313" key="20">
    <source>
        <dbReference type="Proteomes" id="UP000887540"/>
    </source>
</evidence>
<proteinExistence type="inferred from homology"/>
<keyword evidence="14 16" id="KW-0464">Manganese</keyword>
<dbReference type="FunFam" id="3.90.550.10:FF:000037">
    <property type="entry name" value="Beta-1,4-galactosyltransferase 6"/>
    <property type="match status" value="1"/>
</dbReference>
<evidence type="ECO:0000256" key="17">
    <source>
        <dbReference type="SAM" id="SignalP"/>
    </source>
</evidence>
<dbReference type="AlphaFoldDB" id="A0A914DZ60"/>
<protein>
    <recommendedName>
        <fullName evidence="16">Beta-1,4-N-acetylgalactosaminyltransferase</fullName>
        <ecNumber evidence="16">2.4.1.-</ecNumber>
    </recommendedName>
    <alternativeName>
        <fullName evidence="16">Beta-4-GalNAcT</fullName>
    </alternativeName>
</protein>
<evidence type="ECO:0000256" key="9">
    <source>
        <dbReference type="ARBA" id="ARBA00022968"/>
    </source>
</evidence>
<dbReference type="InterPro" id="IPR027791">
    <property type="entry name" value="Galactosyl_T_C"/>
</dbReference>
<dbReference type="EC" id="2.4.1.-" evidence="16"/>
<dbReference type="GO" id="GO:0046872">
    <property type="term" value="F:metal ion binding"/>
    <property type="evidence" value="ECO:0007669"/>
    <property type="project" value="UniProtKB-UniRule"/>
</dbReference>
<comment type="subcellular location">
    <subcellularLocation>
        <location evidence="2 16">Membrane</location>
        <topology evidence="2 16">Single-pass type II membrane protein</topology>
    </subcellularLocation>
</comment>
<keyword evidence="13 16" id="KW-0325">Glycoprotein</keyword>
<comment type="function">
    <text evidence="16">Catalyzes the transfer of galactose onto proteins or lipids.</text>
</comment>
<evidence type="ECO:0000256" key="2">
    <source>
        <dbReference type="ARBA" id="ARBA00004606"/>
    </source>
</evidence>
<evidence type="ECO:0000259" key="19">
    <source>
        <dbReference type="Pfam" id="PF13733"/>
    </source>
</evidence>
<keyword evidence="6 16" id="KW-0808">Transferase</keyword>
<feature type="domain" description="Galactosyltransferase N-terminal" evidence="19">
    <location>
        <begin position="92"/>
        <end position="224"/>
    </location>
</feature>
<feature type="signal peptide" evidence="17">
    <location>
        <begin position="1"/>
        <end position="23"/>
    </location>
</feature>
<dbReference type="PANTHER" id="PTHR19300:SF57">
    <property type="entry name" value="BETA-1,4-N-ACETYLGALACTOSAMINYLTRANSFERASE"/>
    <property type="match status" value="1"/>
</dbReference>
<dbReference type="GO" id="GO:0016020">
    <property type="term" value="C:membrane"/>
    <property type="evidence" value="ECO:0007669"/>
    <property type="project" value="UniProtKB-SubCell"/>
</dbReference>
<evidence type="ECO:0000256" key="16">
    <source>
        <dbReference type="RuleBase" id="RU368121"/>
    </source>
</evidence>
<evidence type="ECO:0000256" key="8">
    <source>
        <dbReference type="ARBA" id="ARBA00022723"/>
    </source>
</evidence>
<keyword evidence="9 16" id="KW-0735">Signal-anchor</keyword>
<dbReference type="InterPro" id="IPR029044">
    <property type="entry name" value="Nucleotide-diphossugar_trans"/>
</dbReference>
<evidence type="ECO:0000256" key="1">
    <source>
        <dbReference type="ARBA" id="ARBA00001936"/>
    </source>
</evidence>
<evidence type="ECO:0000313" key="21">
    <source>
        <dbReference type="WBParaSite" id="ACRNAN_scaffold4472.g22093.t1"/>
    </source>
</evidence>
<evidence type="ECO:0000256" key="7">
    <source>
        <dbReference type="ARBA" id="ARBA00022692"/>
    </source>
</evidence>
<dbReference type="PANTHER" id="PTHR19300">
    <property type="entry name" value="BETA-1,4-GALACTOSYLTRANSFERASE"/>
    <property type="match status" value="1"/>
</dbReference>
<dbReference type="Proteomes" id="UP000887540">
    <property type="component" value="Unplaced"/>
</dbReference>
<dbReference type="InterPro" id="IPR003859">
    <property type="entry name" value="Galactosyl_T"/>
</dbReference>
<reference evidence="21" key="1">
    <citation type="submission" date="2022-11" db="UniProtKB">
        <authorList>
            <consortium name="WormBaseParasite"/>
        </authorList>
    </citation>
    <scope>IDENTIFICATION</scope>
</reference>
<sequence>MNRRARIAILLLLACVILYMVVSDGSFSSTEWLTSININYSPSLTSDPILDVLNSTVFPSNTSFVYYENATQIIQNDTVLLFRPQDDFLPMCNDTPSGLVGPIRVWLDGPKLSEIEKLYPNLETGGHGKPEHCIARHRVAIVIPYRDREQHLRVFLHNLHSLLTKQELDYAIFVVEQIPDQTFNRAKLMNVGFAVASLLYDWQCFIFHDVDLLPEDDRNLYSCPEKPRHMSVAVDKFKYTLPYGSLFGGINALTKQQMEKMNGFPNDYWGWGGEDDDISSRVTYAGYKISRYPANIARYKMIKHVHESKNPVNKCRYALMKETKRRWLHDGLSNLKYKIIDIDQRPLYTNIKVDLLEEESKAWLKKQNICSSWFDYIYGLIFY</sequence>
<name>A0A914DZ60_9BILA</name>
<keyword evidence="8 16" id="KW-0479">Metal-binding</keyword>
<accession>A0A914DZ60</accession>
<dbReference type="PRINTS" id="PR02050">
    <property type="entry name" value="B14GALTRFASE"/>
</dbReference>
<evidence type="ECO:0000256" key="11">
    <source>
        <dbReference type="ARBA" id="ARBA00023136"/>
    </source>
</evidence>
<dbReference type="Pfam" id="PF02709">
    <property type="entry name" value="Glyco_transf_7C"/>
    <property type="match status" value="1"/>
</dbReference>
<evidence type="ECO:0000256" key="13">
    <source>
        <dbReference type="ARBA" id="ARBA00023180"/>
    </source>
</evidence>
<keyword evidence="5 16" id="KW-0328">Glycosyltransferase</keyword>
<evidence type="ECO:0000256" key="6">
    <source>
        <dbReference type="ARBA" id="ARBA00022679"/>
    </source>
</evidence>
<keyword evidence="7" id="KW-0812">Transmembrane</keyword>
<evidence type="ECO:0000256" key="15">
    <source>
        <dbReference type="ARBA" id="ARBA00084120"/>
    </source>
</evidence>
<evidence type="ECO:0000259" key="18">
    <source>
        <dbReference type="Pfam" id="PF02709"/>
    </source>
</evidence>
<keyword evidence="10" id="KW-1133">Transmembrane helix</keyword>